<dbReference type="Pfam" id="PF00126">
    <property type="entry name" value="HTH_1"/>
    <property type="match status" value="1"/>
</dbReference>
<comment type="similarity">
    <text evidence="1">Belongs to the LysR transcriptional regulatory family.</text>
</comment>
<dbReference type="PRINTS" id="PR00039">
    <property type="entry name" value="HTHLYSR"/>
</dbReference>
<dbReference type="InterPro" id="IPR050176">
    <property type="entry name" value="LTTR"/>
</dbReference>
<keyword evidence="7" id="KW-1185">Reference proteome</keyword>
<dbReference type="Pfam" id="PF03466">
    <property type="entry name" value="LysR_substrate"/>
    <property type="match status" value="1"/>
</dbReference>
<evidence type="ECO:0000313" key="7">
    <source>
        <dbReference type="Proteomes" id="UP001595704"/>
    </source>
</evidence>
<proteinExistence type="inferred from homology"/>
<feature type="domain" description="HTH lysR-type" evidence="5">
    <location>
        <begin position="2"/>
        <end position="59"/>
    </location>
</feature>
<dbReference type="SUPFAM" id="SSF53850">
    <property type="entry name" value="Periplasmic binding protein-like II"/>
    <property type="match status" value="1"/>
</dbReference>
<evidence type="ECO:0000256" key="3">
    <source>
        <dbReference type="ARBA" id="ARBA00023125"/>
    </source>
</evidence>
<accession>A0ABV7UD41</accession>
<dbReference type="RefSeq" id="WP_191317617.1">
    <property type="nucleotide sequence ID" value="NZ_BNCG01000001.1"/>
</dbReference>
<reference evidence="7" key="1">
    <citation type="journal article" date="2019" name="Int. J. Syst. Evol. Microbiol.">
        <title>The Global Catalogue of Microorganisms (GCM) 10K type strain sequencing project: providing services to taxonomists for standard genome sequencing and annotation.</title>
        <authorList>
            <consortium name="The Broad Institute Genomics Platform"/>
            <consortium name="The Broad Institute Genome Sequencing Center for Infectious Disease"/>
            <person name="Wu L."/>
            <person name="Ma J."/>
        </authorList>
    </citation>
    <scope>NUCLEOTIDE SEQUENCE [LARGE SCALE GENOMIC DNA]</scope>
    <source>
        <strain evidence="7">KCTC 42282</strain>
    </source>
</reference>
<sequence>MPDPRLLRAFVAIVDAGGFTQAAARLNVTQSTISQQLARLEEAVGQSLIDRAARPVMPSPAGERLLGHARRILALQEEARRLLADPAGVTAIRIGMAEDIVTAPMMALFARFAARRREVRLDVASGLSRDLARRYRDGEFDIVVLKEAEPGPGSRASFPEPLAWFESVDSVGDWPDPLPLVTFPAGGLYRDAMFARAEREGLGWYVAFSGSSLHNVLVAVEAGLGVSLLPVNAARGRRLRRHAGLGSEPAMVTTVYVAEPVGPVSGLADGMIAVLSARAHAGGGDGPQDGPPA</sequence>
<dbReference type="Gene3D" id="1.10.10.10">
    <property type="entry name" value="Winged helix-like DNA-binding domain superfamily/Winged helix DNA-binding domain"/>
    <property type="match status" value="1"/>
</dbReference>
<dbReference type="Proteomes" id="UP001595704">
    <property type="component" value="Unassembled WGS sequence"/>
</dbReference>
<gene>
    <name evidence="6" type="ORF">ACFONL_02635</name>
</gene>
<protein>
    <submittedName>
        <fullName evidence="6">LysR family transcriptional regulator</fullName>
    </submittedName>
</protein>
<evidence type="ECO:0000259" key="5">
    <source>
        <dbReference type="PROSITE" id="PS50931"/>
    </source>
</evidence>
<dbReference type="PANTHER" id="PTHR30579">
    <property type="entry name" value="TRANSCRIPTIONAL REGULATOR"/>
    <property type="match status" value="1"/>
</dbReference>
<evidence type="ECO:0000256" key="4">
    <source>
        <dbReference type="ARBA" id="ARBA00023163"/>
    </source>
</evidence>
<evidence type="ECO:0000313" key="6">
    <source>
        <dbReference type="EMBL" id="MFC3636283.1"/>
    </source>
</evidence>
<evidence type="ECO:0000256" key="2">
    <source>
        <dbReference type="ARBA" id="ARBA00023015"/>
    </source>
</evidence>
<dbReference type="EMBL" id="JBHRYC010000023">
    <property type="protein sequence ID" value="MFC3636283.1"/>
    <property type="molecule type" value="Genomic_DNA"/>
</dbReference>
<dbReference type="PROSITE" id="PS50931">
    <property type="entry name" value="HTH_LYSR"/>
    <property type="match status" value="1"/>
</dbReference>
<dbReference type="InterPro" id="IPR036388">
    <property type="entry name" value="WH-like_DNA-bd_sf"/>
</dbReference>
<dbReference type="SUPFAM" id="SSF46785">
    <property type="entry name" value="Winged helix' DNA-binding domain"/>
    <property type="match status" value="1"/>
</dbReference>
<keyword evidence="3" id="KW-0238">DNA-binding</keyword>
<comment type="caution">
    <text evidence="6">The sequence shown here is derived from an EMBL/GenBank/DDBJ whole genome shotgun (WGS) entry which is preliminary data.</text>
</comment>
<keyword evidence="4" id="KW-0804">Transcription</keyword>
<dbReference type="PANTHER" id="PTHR30579:SF7">
    <property type="entry name" value="HTH-TYPE TRANSCRIPTIONAL REGULATOR LRHA-RELATED"/>
    <property type="match status" value="1"/>
</dbReference>
<evidence type="ECO:0000256" key="1">
    <source>
        <dbReference type="ARBA" id="ARBA00009437"/>
    </source>
</evidence>
<dbReference type="InterPro" id="IPR000847">
    <property type="entry name" value="LysR_HTH_N"/>
</dbReference>
<organism evidence="6 7">
    <name type="scientific">Camelimonas fluminis</name>
    <dbReference type="NCBI Taxonomy" id="1576911"/>
    <lineage>
        <taxon>Bacteria</taxon>
        <taxon>Pseudomonadati</taxon>
        <taxon>Pseudomonadota</taxon>
        <taxon>Alphaproteobacteria</taxon>
        <taxon>Hyphomicrobiales</taxon>
        <taxon>Chelatococcaceae</taxon>
        <taxon>Camelimonas</taxon>
    </lineage>
</organism>
<keyword evidence="2" id="KW-0805">Transcription regulation</keyword>
<dbReference type="Gene3D" id="3.40.190.10">
    <property type="entry name" value="Periplasmic binding protein-like II"/>
    <property type="match status" value="2"/>
</dbReference>
<name>A0ABV7UD41_9HYPH</name>
<dbReference type="InterPro" id="IPR005119">
    <property type="entry name" value="LysR_subst-bd"/>
</dbReference>
<dbReference type="InterPro" id="IPR036390">
    <property type="entry name" value="WH_DNA-bd_sf"/>
</dbReference>